<feature type="signal peptide" evidence="5">
    <location>
        <begin position="1"/>
        <end position="22"/>
    </location>
</feature>
<evidence type="ECO:0000259" key="7">
    <source>
        <dbReference type="Pfam" id="PF22003"/>
    </source>
</evidence>
<keyword evidence="3 5" id="KW-0732">Signal</keyword>
<dbReference type="Proteomes" id="UP000596205">
    <property type="component" value="Chromosome 1"/>
</dbReference>
<dbReference type="InterPro" id="IPR054160">
    <property type="entry name" value="MrkD_recept-bd"/>
</dbReference>
<dbReference type="SUPFAM" id="SSF49401">
    <property type="entry name" value="Bacterial adhesins"/>
    <property type="match status" value="1"/>
</dbReference>
<feature type="domain" description="MrkD-like receptor binding" evidence="7">
    <location>
        <begin position="49"/>
        <end position="168"/>
    </location>
</feature>
<evidence type="ECO:0000256" key="1">
    <source>
        <dbReference type="ARBA" id="ARBA00004561"/>
    </source>
</evidence>
<evidence type="ECO:0000259" key="6">
    <source>
        <dbReference type="Pfam" id="PF00419"/>
    </source>
</evidence>
<evidence type="ECO:0000313" key="9">
    <source>
        <dbReference type="Proteomes" id="UP000596205"/>
    </source>
</evidence>
<evidence type="ECO:0000256" key="2">
    <source>
        <dbReference type="ARBA" id="ARBA00006671"/>
    </source>
</evidence>
<dbReference type="InterPro" id="IPR050263">
    <property type="entry name" value="Bact_Fimbrial_Adh_Pro"/>
</dbReference>
<dbReference type="GO" id="GO:0009289">
    <property type="term" value="C:pilus"/>
    <property type="evidence" value="ECO:0007669"/>
    <property type="project" value="UniProtKB-SubCell"/>
</dbReference>
<organism evidence="8 9">
    <name type="scientific">Burkholderia anthina</name>
    <dbReference type="NCBI Taxonomy" id="179879"/>
    <lineage>
        <taxon>Bacteria</taxon>
        <taxon>Pseudomonadati</taxon>
        <taxon>Pseudomonadota</taxon>
        <taxon>Betaproteobacteria</taxon>
        <taxon>Burkholderiales</taxon>
        <taxon>Burkholderiaceae</taxon>
        <taxon>Burkholderia</taxon>
        <taxon>Burkholderia cepacia complex</taxon>
    </lineage>
</organism>
<accession>A0A7T6VEM0</accession>
<dbReference type="AlphaFoldDB" id="A0A7T6VEM0"/>
<evidence type="ECO:0000256" key="3">
    <source>
        <dbReference type="ARBA" id="ARBA00022729"/>
    </source>
</evidence>
<comment type="subcellular location">
    <subcellularLocation>
        <location evidence="1">Fimbrium</location>
    </subcellularLocation>
</comment>
<dbReference type="InterPro" id="IPR008966">
    <property type="entry name" value="Adhesion_dom_sf"/>
</dbReference>
<gene>
    <name evidence="8" type="ORF">JFN94_15830</name>
</gene>
<dbReference type="GO" id="GO:0043709">
    <property type="term" value="P:cell adhesion involved in single-species biofilm formation"/>
    <property type="evidence" value="ECO:0007669"/>
    <property type="project" value="TreeGrafter"/>
</dbReference>
<dbReference type="PANTHER" id="PTHR33420">
    <property type="entry name" value="FIMBRIAL SUBUNIT ELFA-RELATED"/>
    <property type="match status" value="1"/>
</dbReference>
<dbReference type="Pfam" id="PF00419">
    <property type="entry name" value="Fimbrial"/>
    <property type="match status" value="1"/>
</dbReference>
<name>A0A7T6VEM0_9BURK</name>
<reference evidence="8 9" key="1">
    <citation type="submission" date="2020-12" db="EMBL/GenBank/DDBJ databases">
        <title>Complete genome sequence of Burkholderia anthina BJQ0011.</title>
        <authorList>
            <person name="Xu Y."/>
        </authorList>
    </citation>
    <scope>NUCLEOTIDE SEQUENCE [LARGE SCALE GENOMIC DNA]</scope>
    <source>
        <strain evidence="8 9">BJQ0011</strain>
    </source>
</reference>
<dbReference type="InterPro" id="IPR000259">
    <property type="entry name" value="Adhesion_dom_fimbrial"/>
</dbReference>
<dbReference type="InterPro" id="IPR036937">
    <property type="entry name" value="Adhesion_dom_fimbrial_sf"/>
</dbReference>
<evidence type="ECO:0000313" key="8">
    <source>
        <dbReference type="EMBL" id="QQK02530.1"/>
    </source>
</evidence>
<feature type="chain" id="PRO_5032832555" evidence="5">
    <location>
        <begin position="23"/>
        <end position="335"/>
    </location>
</feature>
<dbReference type="Pfam" id="PF22003">
    <property type="entry name" value="MrkDrd"/>
    <property type="match status" value="1"/>
</dbReference>
<evidence type="ECO:0000256" key="5">
    <source>
        <dbReference type="SAM" id="SignalP"/>
    </source>
</evidence>
<dbReference type="RefSeq" id="WP_175796199.1">
    <property type="nucleotide sequence ID" value="NZ_CADEUA010000014.1"/>
</dbReference>
<protein>
    <submittedName>
        <fullName evidence="8">Type 1 fimbrial protein</fullName>
    </submittedName>
</protein>
<proteinExistence type="inferred from homology"/>
<evidence type="ECO:0000256" key="4">
    <source>
        <dbReference type="ARBA" id="ARBA00023263"/>
    </source>
</evidence>
<dbReference type="KEGG" id="bann:JFN94_15830"/>
<dbReference type="Gene3D" id="2.60.40.3310">
    <property type="match status" value="1"/>
</dbReference>
<dbReference type="Gene3D" id="2.60.40.1090">
    <property type="entry name" value="Fimbrial-type adhesion domain"/>
    <property type="match status" value="1"/>
</dbReference>
<comment type="similarity">
    <text evidence="2">Belongs to the fimbrial protein family.</text>
</comment>
<dbReference type="EMBL" id="CP066769">
    <property type="protein sequence ID" value="QQK02530.1"/>
    <property type="molecule type" value="Genomic_DNA"/>
</dbReference>
<dbReference type="PANTHER" id="PTHR33420:SF12">
    <property type="entry name" value="FIMBRIN-LIKE PROTEIN FIMI-RELATED"/>
    <property type="match status" value="1"/>
</dbReference>
<keyword evidence="4" id="KW-0281">Fimbrium</keyword>
<feature type="domain" description="Fimbrial-type adhesion" evidence="6">
    <location>
        <begin position="180"/>
        <end position="335"/>
    </location>
</feature>
<sequence length="335" mass="35938">MKQFKWLFAILATLPISQVAHAAVKCTAPPGESVPVNLFYDASRLPAFDPNVPVGGVLAKVTRFQMTPRSLVMLTCNTYLNSLTTEGTYPYLGNFLYQTPKEGVGMKLKHSAPVIQGYFPTSFSQPALYQVAWGGSVGGNSTMYLDIEFIKTGPITGRGSLNGEFARWKLYDFQGASYRFDGDVEVKSPTCKAATEGAQTVDLGTYPTKDFKGIGSVSKLVPFAINLTCSGGTENTQSKIFMTLTDNANPSNRSNTLSLAPDSAAKGLGIQVFKDSTLLGYGPDSSSAGNVNQWYAGTTGNGFFSIPLSARFIQTAQTLTSGAAKARMTFTISYQ</sequence>